<feature type="region of interest" description="Disordered" evidence="1">
    <location>
        <begin position="521"/>
        <end position="563"/>
    </location>
</feature>
<dbReference type="Proteomes" id="UP000309340">
    <property type="component" value="Unassembled WGS sequence"/>
</dbReference>
<keyword evidence="3" id="KW-1185">Reference proteome</keyword>
<organism evidence="2 3">
    <name type="scientific">Friedmanniomyces simplex</name>
    <dbReference type="NCBI Taxonomy" id="329884"/>
    <lineage>
        <taxon>Eukaryota</taxon>
        <taxon>Fungi</taxon>
        <taxon>Dikarya</taxon>
        <taxon>Ascomycota</taxon>
        <taxon>Pezizomycotina</taxon>
        <taxon>Dothideomycetes</taxon>
        <taxon>Dothideomycetidae</taxon>
        <taxon>Mycosphaerellales</taxon>
        <taxon>Teratosphaeriaceae</taxon>
        <taxon>Friedmanniomyces</taxon>
    </lineage>
</organism>
<reference evidence="2 3" key="1">
    <citation type="submission" date="2017-03" db="EMBL/GenBank/DDBJ databases">
        <title>Genomes of endolithic fungi from Antarctica.</title>
        <authorList>
            <person name="Coleine C."/>
            <person name="Masonjones S."/>
            <person name="Stajich J.E."/>
        </authorList>
    </citation>
    <scope>NUCLEOTIDE SEQUENCE [LARGE SCALE GENOMIC DNA]</scope>
    <source>
        <strain evidence="2 3">CCFEE 5184</strain>
    </source>
</reference>
<feature type="compositionally biased region" description="Basic and acidic residues" evidence="1">
    <location>
        <begin position="521"/>
        <end position="535"/>
    </location>
</feature>
<evidence type="ECO:0000313" key="3">
    <source>
        <dbReference type="Proteomes" id="UP000309340"/>
    </source>
</evidence>
<dbReference type="OrthoDB" id="3820563at2759"/>
<dbReference type="EMBL" id="NAJQ01001693">
    <property type="protein sequence ID" value="TKA54395.1"/>
    <property type="molecule type" value="Genomic_DNA"/>
</dbReference>
<name>A0A4U0VZY2_9PEZI</name>
<evidence type="ECO:0000313" key="2">
    <source>
        <dbReference type="EMBL" id="TKA54395.1"/>
    </source>
</evidence>
<comment type="caution">
    <text evidence="2">The sequence shown here is derived from an EMBL/GenBank/DDBJ whole genome shotgun (WGS) entry which is preliminary data.</text>
</comment>
<proteinExistence type="predicted"/>
<evidence type="ECO:0000256" key="1">
    <source>
        <dbReference type="SAM" id="MobiDB-lite"/>
    </source>
</evidence>
<accession>A0A4U0VZY2</accession>
<feature type="region of interest" description="Disordered" evidence="1">
    <location>
        <begin position="102"/>
        <end position="152"/>
    </location>
</feature>
<protein>
    <submittedName>
        <fullName evidence="2">Uncharacterized protein</fullName>
    </submittedName>
</protein>
<dbReference type="AlphaFoldDB" id="A0A4U0VZY2"/>
<feature type="compositionally biased region" description="Low complexity" evidence="1">
    <location>
        <begin position="102"/>
        <end position="117"/>
    </location>
</feature>
<gene>
    <name evidence="2" type="ORF">B0A55_12934</name>
</gene>
<sequence>MNRPVTGQENPATMAAVPAAQLSAQARVETARRMQVYAANRACTLTGPAVSGAQQLPRAQVEDARERIEALIDRGHRRAIESLFANARQSVEARVRASRAMPPAAAAPGSNVAAGPVSGAQHAPRAGVEGPGTWDSATDTSENGDAPTVGPKRVPRKLVAVTPNRRGKGTNGAIDTFLLHRRPGPEPLLTAQQRWVYESQQATDARVTTWRRREGIVWPEVARHTEFQVDPVEDAWQALLAEEEEEDQERIEGYLFFTHKPQRPPPLALSPRDADLPPSLALFPDVELQQYLRDHDKEVATLKACIDAHKVDTKATAHAALNAEYSLLETKRQSASYGTLGLYRKLLVLRQEQALERRTYGDFTLLAITSITASGFPDSQQEYGLPPGASWLRMQTVLNYMTQCWRACGADGAAMIGNHACQDPKWMYQLGGDAQKKAVWSLVTEEDYAGLRERVRVEKTLSAVMWPECLWEASKRARAKTEEKIRTGGVQDEEADENDWTGWEPFDGTCGGGDGYAKFTDADLEKTEMETERLSGGKPLASNDDASMRVPTKKKPQGRQEIG</sequence>